<sequence>MNENTGYTDSISFYLTLHMIDDRMASWIQLNFMSFCQQKTSARFVSLLTGPSGRPRGRERLVERWGLICGQSSATPLSPSKLCFYLGNGATGSPQLSPFLAVPEEG</sequence>
<dbReference type="EMBL" id="JAHRIO010030182">
    <property type="protein sequence ID" value="MEQ2167476.1"/>
    <property type="molecule type" value="Genomic_DNA"/>
</dbReference>
<reference evidence="1 2" key="1">
    <citation type="submission" date="2021-06" db="EMBL/GenBank/DDBJ databases">
        <authorList>
            <person name="Palmer J.M."/>
        </authorList>
    </citation>
    <scope>NUCLEOTIDE SEQUENCE [LARGE SCALE GENOMIC DNA]</scope>
    <source>
        <strain evidence="1 2">GA_2019</strain>
        <tissue evidence="1">Muscle</tissue>
    </source>
</reference>
<dbReference type="Proteomes" id="UP001476798">
    <property type="component" value="Unassembled WGS sequence"/>
</dbReference>
<keyword evidence="2" id="KW-1185">Reference proteome</keyword>
<organism evidence="1 2">
    <name type="scientific">Goodea atripinnis</name>
    <dbReference type="NCBI Taxonomy" id="208336"/>
    <lineage>
        <taxon>Eukaryota</taxon>
        <taxon>Metazoa</taxon>
        <taxon>Chordata</taxon>
        <taxon>Craniata</taxon>
        <taxon>Vertebrata</taxon>
        <taxon>Euteleostomi</taxon>
        <taxon>Actinopterygii</taxon>
        <taxon>Neopterygii</taxon>
        <taxon>Teleostei</taxon>
        <taxon>Neoteleostei</taxon>
        <taxon>Acanthomorphata</taxon>
        <taxon>Ovalentaria</taxon>
        <taxon>Atherinomorphae</taxon>
        <taxon>Cyprinodontiformes</taxon>
        <taxon>Goodeidae</taxon>
        <taxon>Goodea</taxon>
    </lineage>
</organism>
<name>A0ABV0N802_9TELE</name>
<proteinExistence type="predicted"/>
<accession>A0ABV0N802</accession>
<evidence type="ECO:0000313" key="2">
    <source>
        <dbReference type="Proteomes" id="UP001476798"/>
    </source>
</evidence>
<gene>
    <name evidence="1" type="ORF">GOODEAATRI_004604</name>
</gene>
<comment type="caution">
    <text evidence="1">The sequence shown here is derived from an EMBL/GenBank/DDBJ whole genome shotgun (WGS) entry which is preliminary data.</text>
</comment>
<protein>
    <submittedName>
        <fullName evidence="1">Uncharacterized protein</fullName>
    </submittedName>
</protein>
<evidence type="ECO:0000313" key="1">
    <source>
        <dbReference type="EMBL" id="MEQ2167476.1"/>
    </source>
</evidence>